<dbReference type="Pfam" id="PF14885">
    <property type="entry name" value="GHL15"/>
    <property type="match status" value="1"/>
</dbReference>
<dbReference type="Gene3D" id="3.20.20.70">
    <property type="entry name" value="Aldolase class I"/>
    <property type="match status" value="1"/>
</dbReference>
<organism evidence="1 2">
    <name type="scientific">Candidatus Schekmanbacteria bacterium RIFCSPLOWO2_12_FULL_38_15</name>
    <dbReference type="NCBI Taxonomy" id="1817883"/>
    <lineage>
        <taxon>Bacteria</taxon>
        <taxon>Candidatus Schekmaniibacteriota</taxon>
    </lineage>
</organism>
<sequence length="650" mass="75333">MNNKRVIIYVIFICFCLLRLPSYSADPKFARFFGYCFGKYSDEQFKEMAKKLDLVILDSYWYPNPPAILKDNKKNLIILAYMSPFDVSNMEKIYKQNMNKNSKGFRMYKEWKEISSHENWFFHDENGRRVRVYLNKKEERFGLDIENKGFQEFYSKLAAELVSNGYDGIFLDNVWVNYPYGSDFREFSSATPIGMNKEKWWKISVDFLKAIKEAIGKRILVFNQVRGYDTENSLKYLATCDGAMDENWLNNGNFYFKDFKEGIDIISVINKRNKISIPVAIGKKEADALRLYCSYLLVKEGDNAYFSYMKGYNFKGMIWYPFYELDLGKPNGNYYQQDGAVFRKFTNGLVIVNPNISSKNILLSEEYKTRDGTIVKEIVFKAREGDILLKKDVKLLLENKKIEFHGFGLLDFTKKAGPDEGQMNIPIDVDLKKAEKAFILLSLFDADNPSEGKIFINGNGPLDLPWGKGKSFNWKDFEFDSIAIGKNWLKNGENEIKFIKNKGGIFKVTKITLQLEYKSDLFPKIHEEEKDFSGLSGDLDFTKSDGLSEKGTAVFVDIDPGKTRRAFIILTLFDADNLNEGEFFINGKGPIPLPEGRGKDFNWKDYTFEPIPIDKSWLKKGWNGIRFRKKPKGIFKVSSLLIKMKFVEEK</sequence>
<dbReference type="InterPro" id="IPR029455">
    <property type="entry name" value="GHL15"/>
</dbReference>
<dbReference type="AlphaFoldDB" id="A0A1F7SMZ5"/>
<protein>
    <submittedName>
        <fullName evidence="1">Uncharacterized protein</fullName>
    </submittedName>
</protein>
<accession>A0A1F7SMZ5</accession>
<proteinExistence type="predicted"/>
<reference evidence="1 2" key="1">
    <citation type="journal article" date="2016" name="Nat. Commun.">
        <title>Thousands of microbial genomes shed light on interconnected biogeochemical processes in an aquifer system.</title>
        <authorList>
            <person name="Anantharaman K."/>
            <person name="Brown C.T."/>
            <person name="Hug L.A."/>
            <person name="Sharon I."/>
            <person name="Castelle C.J."/>
            <person name="Probst A.J."/>
            <person name="Thomas B.C."/>
            <person name="Singh A."/>
            <person name="Wilkins M.J."/>
            <person name="Karaoz U."/>
            <person name="Brodie E.L."/>
            <person name="Williams K.H."/>
            <person name="Hubbard S.S."/>
            <person name="Banfield J.F."/>
        </authorList>
    </citation>
    <scope>NUCLEOTIDE SEQUENCE [LARGE SCALE GENOMIC DNA]</scope>
</reference>
<evidence type="ECO:0000313" key="1">
    <source>
        <dbReference type="EMBL" id="OGL55152.1"/>
    </source>
</evidence>
<dbReference type="STRING" id="1817883.A3G31_02835"/>
<evidence type="ECO:0000313" key="2">
    <source>
        <dbReference type="Proteomes" id="UP000178082"/>
    </source>
</evidence>
<comment type="caution">
    <text evidence="1">The sequence shown here is derived from an EMBL/GenBank/DDBJ whole genome shotgun (WGS) entry which is preliminary data.</text>
</comment>
<dbReference type="EMBL" id="MGDI01000004">
    <property type="protein sequence ID" value="OGL55152.1"/>
    <property type="molecule type" value="Genomic_DNA"/>
</dbReference>
<dbReference type="Proteomes" id="UP000178082">
    <property type="component" value="Unassembled WGS sequence"/>
</dbReference>
<name>A0A1F7SMZ5_9BACT</name>
<gene>
    <name evidence="1" type="ORF">A3G31_02835</name>
</gene>
<dbReference type="InterPro" id="IPR013785">
    <property type="entry name" value="Aldolase_TIM"/>
</dbReference>